<dbReference type="RefSeq" id="WP_161838992.1">
    <property type="nucleotide sequence ID" value="NZ_CP048000.1"/>
</dbReference>
<dbReference type="SUPFAM" id="SSF46609">
    <property type="entry name" value="Fe,Mn superoxide dismutase (SOD), N-terminal domain"/>
    <property type="match status" value="1"/>
</dbReference>
<proteinExistence type="inferred from homology"/>
<dbReference type="Pfam" id="PF02777">
    <property type="entry name" value="Sod_Fe_C"/>
    <property type="match status" value="1"/>
</dbReference>
<evidence type="ECO:0000256" key="1">
    <source>
        <dbReference type="ARBA" id="ARBA00008714"/>
    </source>
</evidence>
<keyword evidence="3 5" id="KW-0479">Metal-binding</keyword>
<dbReference type="GO" id="GO:0004784">
    <property type="term" value="F:superoxide dismutase activity"/>
    <property type="evidence" value="ECO:0007669"/>
    <property type="project" value="UniProtKB-EC"/>
</dbReference>
<evidence type="ECO:0000313" key="8">
    <source>
        <dbReference type="Proteomes" id="UP000464314"/>
    </source>
</evidence>
<feature type="binding site" evidence="5">
    <location>
        <position position="76"/>
    </location>
    <ligand>
        <name>Mn(2+)</name>
        <dbReference type="ChEBI" id="CHEBI:29035"/>
    </ligand>
</feature>
<dbReference type="EC" id="1.15.1.1" evidence="2"/>
<feature type="binding site" evidence="5">
    <location>
        <position position="161"/>
    </location>
    <ligand>
        <name>Mn(2+)</name>
        <dbReference type="ChEBI" id="CHEBI:29035"/>
    </ligand>
</feature>
<dbReference type="KEGG" id="anr:Ana3638_16420"/>
<feature type="binding site" evidence="5">
    <location>
        <position position="157"/>
    </location>
    <ligand>
        <name>Mn(2+)</name>
        <dbReference type="ChEBI" id="CHEBI:29035"/>
    </ligand>
</feature>
<feature type="binding site" evidence="5">
    <location>
        <position position="25"/>
    </location>
    <ligand>
        <name>Mn(2+)</name>
        <dbReference type="ChEBI" id="CHEBI:29035"/>
    </ligand>
</feature>
<evidence type="ECO:0000256" key="5">
    <source>
        <dbReference type="PIRSR" id="PIRSR000349-1"/>
    </source>
</evidence>
<protein>
    <recommendedName>
        <fullName evidence="2">superoxide dismutase</fullName>
        <ecNumber evidence="2">1.15.1.1</ecNumber>
    </recommendedName>
</protein>
<accession>A0A6P1TPA5</accession>
<feature type="domain" description="Manganese/iron superoxide dismutase C-terminal" evidence="6">
    <location>
        <begin position="95"/>
        <end position="190"/>
    </location>
</feature>
<evidence type="ECO:0000313" key="7">
    <source>
        <dbReference type="EMBL" id="QHQ62167.1"/>
    </source>
</evidence>
<organism evidence="7 8">
    <name type="scientific">Anaerocolumna sedimenticola</name>
    <dbReference type="NCBI Taxonomy" id="2696063"/>
    <lineage>
        <taxon>Bacteria</taxon>
        <taxon>Bacillati</taxon>
        <taxon>Bacillota</taxon>
        <taxon>Clostridia</taxon>
        <taxon>Lachnospirales</taxon>
        <taxon>Lachnospiraceae</taxon>
        <taxon>Anaerocolumna</taxon>
    </lineage>
</organism>
<dbReference type="GO" id="GO:0046872">
    <property type="term" value="F:metal ion binding"/>
    <property type="evidence" value="ECO:0007669"/>
    <property type="project" value="UniProtKB-KW"/>
</dbReference>
<dbReference type="InterPro" id="IPR019832">
    <property type="entry name" value="Mn/Fe_SOD_C"/>
</dbReference>
<dbReference type="Gene3D" id="3.55.40.20">
    <property type="entry name" value="Iron/manganese superoxide dismutase, C-terminal domain"/>
    <property type="match status" value="1"/>
</dbReference>
<dbReference type="SUPFAM" id="SSF54719">
    <property type="entry name" value="Fe,Mn superoxide dismutase (SOD), C-terminal domain"/>
    <property type="match status" value="1"/>
</dbReference>
<dbReference type="Proteomes" id="UP000464314">
    <property type="component" value="Chromosome"/>
</dbReference>
<dbReference type="InterPro" id="IPR036324">
    <property type="entry name" value="Mn/Fe_SOD_N_sf"/>
</dbReference>
<dbReference type="PIRSF" id="PIRSF000349">
    <property type="entry name" value="SODismutase"/>
    <property type="match status" value="1"/>
</dbReference>
<keyword evidence="4" id="KW-0560">Oxidoreductase</keyword>
<evidence type="ECO:0000256" key="4">
    <source>
        <dbReference type="ARBA" id="ARBA00023002"/>
    </source>
</evidence>
<dbReference type="InterPro" id="IPR050265">
    <property type="entry name" value="Fe/Mn_Superoxide_Dismutase"/>
</dbReference>
<name>A0A6P1TPA5_9FIRM</name>
<dbReference type="AlphaFoldDB" id="A0A6P1TPA5"/>
<comment type="similarity">
    <text evidence="1">Belongs to the iron/manganese superoxide dismutase family.</text>
</comment>
<dbReference type="PANTHER" id="PTHR11404">
    <property type="entry name" value="SUPEROXIDE DISMUTASE 2"/>
    <property type="match status" value="1"/>
</dbReference>
<dbReference type="InterPro" id="IPR001189">
    <property type="entry name" value="Mn/Fe_SOD"/>
</dbReference>
<dbReference type="PANTHER" id="PTHR11404:SF6">
    <property type="entry name" value="SUPEROXIDE DISMUTASE [MN], MITOCHONDRIAL"/>
    <property type="match status" value="1"/>
</dbReference>
<dbReference type="EMBL" id="CP048000">
    <property type="protein sequence ID" value="QHQ62167.1"/>
    <property type="molecule type" value="Genomic_DNA"/>
</dbReference>
<dbReference type="InterPro" id="IPR036314">
    <property type="entry name" value="SOD_C_sf"/>
</dbReference>
<evidence type="ECO:0000259" key="6">
    <source>
        <dbReference type="Pfam" id="PF02777"/>
    </source>
</evidence>
<evidence type="ECO:0000256" key="3">
    <source>
        <dbReference type="ARBA" id="ARBA00022723"/>
    </source>
</evidence>
<sequence length="194" mass="22635">MEIVKLNFEYSDDVTVINREQFEAHMRLYEGYVNKINEIDGLLADDPDLEGANSTYSEFRGIKRGETYALNGVILHEFYFENIGSNNNEPDEVVMNFLSRFFGSYELWQEHFVATAKASRGWVILCYDPRSDSLRNLSLDLHDYGNAAMSIPLLVLDMYEHAYFLQYADNKAEYIDNFMKNIDWSVVKDRIESM</sequence>
<keyword evidence="8" id="KW-1185">Reference proteome</keyword>
<reference evidence="7 8" key="1">
    <citation type="submission" date="2020-01" db="EMBL/GenBank/DDBJ databases">
        <title>Genome analysis of Anaerocolumna sp. CBA3638.</title>
        <authorList>
            <person name="Kim J."/>
            <person name="Roh S.W."/>
        </authorList>
    </citation>
    <scope>NUCLEOTIDE SEQUENCE [LARGE SCALE GENOMIC DNA]</scope>
    <source>
        <strain evidence="7 8">CBA3638</strain>
    </source>
</reference>
<gene>
    <name evidence="7" type="ORF">Ana3638_16420</name>
</gene>
<evidence type="ECO:0000256" key="2">
    <source>
        <dbReference type="ARBA" id="ARBA00012682"/>
    </source>
</evidence>